<proteinExistence type="predicted"/>
<comment type="caution">
    <text evidence="1">The sequence shown here is derived from an EMBL/GenBank/DDBJ whole genome shotgun (WGS) entry which is preliminary data.</text>
</comment>
<evidence type="ECO:0000313" key="2">
    <source>
        <dbReference type="Proteomes" id="UP000245119"/>
    </source>
</evidence>
<gene>
    <name evidence="1" type="ORF">C0Q70_01927</name>
</gene>
<accession>A0A2T7Q0V8</accession>
<name>A0A2T7Q0V8_POMCA</name>
<dbReference type="Proteomes" id="UP000245119">
    <property type="component" value="Linkage Group LG1"/>
</dbReference>
<dbReference type="AlphaFoldDB" id="A0A2T7Q0V8"/>
<sequence length="122" mass="13818">MEDWSRDGGVKVHGALSSGYGKKFWVKDRHGDNDETYHELLALAVADHVVCSSPGKDQVHNVDTDRFSYVTTQHSFTRVLSSERCEQHASGIRPNHVTESANRCWRAARGLNRPLKFLLVNR</sequence>
<dbReference type="EMBL" id="PZQS01000001">
    <property type="protein sequence ID" value="PVD39298.1"/>
    <property type="molecule type" value="Genomic_DNA"/>
</dbReference>
<keyword evidence="2" id="KW-1185">Reference proteome</keyword>
<organism evidence="1 2">
    <name type="scientific">Pomacea canaliculata</name>
    <name type="common">Golden apple snail</name>
    <dbReference type="NCBI Taxonomy" id="400727"/>
    <lineage>
        <taxon>Eukaryota</taxon>
        <taxon>Metazoa</taxon>
        <taxon>Spiralia</taxon>
        <taxon>Lophotrochozoa</taxon>
        <taxon>Mollusca</taxon>
        <taxon>Gastropoda</taxon>
        <taxon>Caenogastropoda</taxon>
        <taxon>Architaenioglossa</taxon>
        <taxon>Ampullarioidea</taxon>
        <taxon>Ampullariidae</taxon>
        <taxon>Pomacea</taxon>
    </lineage>
</organism>
<protein>
    <submittedName>
        <fullName evidence="1">Uncharacterized protein</fullName>
    </submittedName>
</protein>
<reference evidence="1 2" key="1">
    <citation type="submission" date="2018-04" db="EMBL/GenBank/DDBJ databases">
        <title>The genome of golden apple snail Pomacea canaliculata provides insight into stress tolerance and invasive adaptation.</title>
        <authorList>
            <person name="Liu C."/>
            <person name="Liu B."/>
            <person name="Ren Y."/>
            <person name="Zhang Y."/>
            <person name="Wang H."/>
            <person name="Li S."/>
            <person name="Jiang F."/>
            <person name="Yin L."/>
            <person name="Zhang G."/>
            <person name="Qian W."/>
            <person name="Fan W."/>
        </authorList>
    </citation>
    <scope>NUCLEOTIDE SEQUENCE [LARGE SCALE GENOMIC DNA]</scope>
    <source>
        <strain evidence="1">SZHN2017</strain>
        <tissue evidence="1">Muscle</tissue>
    </source>
</reference>
<evidence type="ECO:0000313" key="1">
    <source>
        <dbReference type="EMBL" id="PVD39298.1"/>
    </source>
</evidence>